<name>A0A9P1BQQ3_9DINO</name>
<dbReference type="Proteomes" id="UP001152797">
    <property type="component" value="Unassembled WGS sequence"/>
</dbReference>
<accession>A0A9P1BQQ3</accession>
<evidence type="ECO:0000313" key="3">
    <source>
        <dbReference type="Proteomes" id="UP001152797"/>
    </source>
</evidence>
<organism evidence="1">
    <name type="scientific">Cladocopium goreaui</name>
    <dbReference type="NCBI Taxonomy" id="2562237"/>
    <lineage>
        <taxon>Eukaryota</taxon>
        <taxon>Sar</taxon>
        <taxon>Alveolata</taxon>
        <taxon>Dinophyceae</taxon>
        <taxon>Suessiales</taxon>
        <taxon>Symbiodiniaceae</taxon>
        <taxon>Cladocopium</taxon>
    </lineage>
</organism>
<dbReference type="OrthoDB" id="426718at2759"/>
<gene>
    <name evidence="1" type="ORF">C1SCF055_LOCUS5598</name>
</gene>
<reference evidence="2 3" key="2">
    <citation type="submission" date="2024-05" db="EMBL/GenBank/DDBJ databases">
        <authorList>
            <person name="Chen Y."/>
            <person name="Shah S."/>
            <person name="Dougan E. K."/>
            <person name="Thang M."/>
            <person name="Chan C."/>
        </authorList>
    </citation>
    <scope>NUCLEOTIDE SEQUENCE [LARGE SCALE GENOMIC DNA]</scope>
</reference>
<evidence type="ECO:0000313" key="2">
    <source>
        <dbReference type="EMBL" id="CAL4764772.1"/>
    </source>
</evidence>
<dbReference type="EMBL" id="CAMXCT030000345">
    <property type="protein sequence ID" value="CAL4764772.1"/>
    <property type="molecule type" value="Genomic_DNA"/>
</dbReference>
<dbReference type="PANTHER" id="PTHR37490:SF2">
    <property type="match status" value="1"/>
</dbReference>
<dbReference type="EMBL" id="CAMXCT020000345">
    <property type="protein sequence ID" value="CAL1130835.1"/>
    <property type="molecule type" value="Genomic_DNA"/>
</dbReference>
<dbReference type="PANTHER" id="PTHR37490">
    <property type="entry name" value="EXPRESSED PROTEIN"/>
    <property type="match status" value="1"/>
</dbReference>
<dbReference type="InterPro" id="IPR021838">
    <property type="entry name" value="DUF3431"/>
</dbReference>
<dbReference type="Pfam" id="PF11913">
    <property type="entry name" value="DUF3431"/>
    <property type="match status" value="1"/>
</dbReference>
<evidence type="ECO:0000313" key="1">
    <source>
        <dbReference type="EMBL" id="CAI3977460.1"/>
    </source>
</evidence>
<proteinExistence type="predicted"/>
<keyword evidence="3" id="KW-1185">Reference proteome</keyword>
<dbReference type="AlphaFoldDB" id="A0A9P1BQQ3"/>
<sequence>MRQGQEALISVLRPGLRQLQLALEAPMWRIEASNPAAGSTLPCTLRLTLPLTYPSSLPHASGLGSSGFDVEVTAPGALGREAMKAVSRAAYCRLSELISSGSCQLIRSLAEWVQSTELHDLAASFYQPPRGAPPKGLVRAFVRFHRVQSLMKRSYMRLWAEDLGVAALLATGQPGMLLAIGPEAPLKAFLDRAMKCCHWGPTPCRIVSSSSVMAEEVERPLAGLPLTQPGLQEVADAFPRAVRQGEAYNGRDCIDFHILAQELQHVGHIEAANDLRILAKSAFAHQDGRVEESQDGSGWVGYAQAEVKLAPGGQAAELKLASIPAQVTYTLLAKDHWCDNLGGAHRLGEDFNGYSLVGCQTQCSKDRLCAYISFNQNDGWCSKYATCGVPTTMPNEFPQDPRGWLTFARDSVEAVPQFYGDCSQHDFQVFKNRSSAWYEQRVASLRLFHDMTLLVNNFHTIYSNCPPAALLAVLLKLESMYFENEEKWNTLLEIYVNTHHKASAEGELLPQHYQDGWPLREGIGRALQLRKLGTKQRSVELVVCYCSEKLSWLRAFHQLPWRDEDRSKAVRENVALRFYHKCGGLGQAARQLEAQTLQDQWAPSFREVSVRYVDDVLRADDDSAYLAFIVDRYDTLPDYTVFLHADAPEHVPSLELLTDSVFAAIRGFLPENIGFVHFAHNYVLHDLGCRDNPDCEGHQLDPEFGALWKKVFGSSIAPSLAAGDVNAYCCVQFMVHRDRIRLRACNPSPRVKPMSFYQHGWEYFGLTAESYHRLFPVGRVVRKLDVLGRTPGQLAMYIWHVMFGEALRLPRRQRDVRLPLFMKIQNVEAWHFSNMFICDHI</sequence>
<reference evidence="1" key="1">
    <citation type="submission" date="2022-10" db="EMBL/GenBank/DDBJ databases">
        <authorList>
            <person name="Chen Y."/>
            <person name="Dougan E. K."/>
            <person name="Chan C."/>
            <person name="Rhodes N."/>
            <person name="Thang M."/>
        </authorList>
    </citation>
    <scope>NUCLEOTIDE SEQUENCE</scope>
</reference>
<protein>
    <submittedName>
        <fullName evidence="1">Uncharacterized protein</fullName>
    </submittedName>
</protein>
<comment type="caution">
    <text evidence="1">The sequence shown here is derived from an EMBL/GenBank/DDBJ whole genome shotgun (WGS) entry which is preliminary data.</text>
</comment>
<dbReference type="EMBL" id="CAMXCT010000345">
    <property type="protein sequence ID" value="CAI3977460.1"/>
    <property type="molecule type" value="Genomic_DNA"/>
</dbReference>